<keyword evidence="4 8" id="KW-0479">Metal-binding</keyword>
<feature type="binding site" evidence="8">
    <location>
        <position position="58"/>
    </location>
    <ligand>
        <name>Zn(2+)</name>
        <dbReference type="ChEBI" id="CHEBI:29105"/>
        <note>catalytic</note>
    </ligand>
</feature>
<comment type="subunit">
    <text evidence="2 8">Homodimer.</text>
</comment>
<proteinExistence type="inferred from homology"/>
<dbReference type="InterPro" id="IPR058535">
    <property type="entry name" value="MafB19-deam"/>
</dbReference>
<dbReference type="GO" id="GO:0008270">
    <property type="term" value="F:zinc ion binding"/>
    <property type="evidence" value="ECO:0007669"/>
    <property type="project" value="UniProtKB-UniRule"/>
</dbReference>
<comment type="similarity">
    <text evidence="1">Belongs to the cytidine and deoxycytidylate deaminase family. ADAT2 subfamily.</text>
</comment>
<dbReference type="PROSITE" id="PS51747">
    <property type="entry name" value="CYT_DCMP_DEAMINASES_2"/>
    <property type="match status" value="1"/>
</dbReference>
<dbReference type="Pfam" id="PF14437">
    <property type="entry name" value="MafB19-deam"/>
    <property type="match status" value="1"/>
</dbReference>
<name>A0A0C2D0F2_9BACT</name>
<dbReference type="HAMAP" id="MF_00972">
    <property type="entry name" value="tRNA_aden_deaminase"/>
    <property type="match status" value="1"/>
</dbReference>
<gene>
    <name evidence="8" type="primary">tadA</name>
    <name evidence="10" type="ORF">DB30_07835</name>
</gene>
<keyword evidence="3 8" id="KW-0819">tRNA processing</keyword>
<evidence type="ECO:0000256" key="5">
    <source>
        <dbReference type="ARBA" id="ARBA00022801"/>
    </source>
</evidence>
<keyword evidence="5 8" id="KW-0378">Hydrolase</keyword>
<dbReference type="SUPFAM" id="SSF53927">
    <property type="entry name" value="Cytidine deaminase-like"/>
    <property type="match status" value="1"/>
</dbReference>
<evidence type="ECO:0000256" key="7">
    <source>
        <dbReference type="ARBA" id="ARBA00048045"/>
    </source>
</evidence>
<feature type="active site" description="Proton donor" evidence="8">
    <location>
        <position position="60"/>
    </location>
</feature>
<dbReference type="PANTHER" id="PTHR11079:SF202">
    <property type="entry name" value="TRNA-SPECIFIC ADENOSINE DEAMINASE"/>
    <property type="match status" value="1"/>
</dbReference>
<dbReference type="InterPro" id="IPR002125">
    <property type="entry name" value="CMP_dCMP_dom"/>
</dbReference>
<dbReference type="GO" id="GO:0002100">
    <property type="term" value="P:tRNA wobble adenosine to inosine editing"/>
    <property type="evidence" value="ECO:0007669"/>
    <property type="project" value="UniProtKB-UniRule"/>
</dbReference>
<evidence type="ECO:0000256" key="6">
    <source>
        <dbReference type="ARBA" id="ARBA00022833"/>
    </source>
</evidence>
<evidence type="ECO:0000256" key="2">
    <source>
        <dbReference type="ARBA" id="ARBA00011738"/>
    </source>
</evidence>
<dbReference type="FunFam" id="3.40.140.10:FF:000005">
    <property type="entry name" value="tRNA-specific adenosine deaminase"/>
    <property type="match status" value="1"/>
</dbReference>
<dbReference type="InterPro" id="IPR016193">
    <property type="entry name" value="Cytidine_deaminase-like"/>
</dbReference>
<dbReference type="EMBL" id="JMCC02000090">
    <property type="protein sequence ID" value="KIG13627.1"/>
    <property type="molecule type" value="Genomic_DNA"/>
</dbReference>
<dbReference type="InterPro" id="IPR016192">
    <property type="entry name" value="APOBEC/CMP_deaminase_Zn-bd"/>
</dbReference>
<evidence type="ECO:0000313" key="10">
    <source>
        <dbReference type="EMBL" id="KIG13627.1"/>
    </source>
</evidence>
<feature type="binding site" evidence="8">
    <location>
        <position position="88"/>
    </location>
    <ligand>
        <name>Zn(2+)</name>
        <dbReference type="ChEBI" id="CHEBI:29105"/>
        <note>catalytic</note>
    </ligand>
</feature>
<evidence type="ECO:0000256" key="8">
    <source>
        <dbReference type="HAMAP-Rule" id="MF_00972"/>
    </source>
</evidence>
<evidence type="ECO:0000313" key="11">
    <source>
        <dbReference type="Proteomes" id="UP000031599"/>
    </source>
</evidence>
<feature type="domain" description="CMP/dCMP-type deaminase" evidence="9">
    <location>
        <begin position="7"/>
        <end position="134"/>
    </location>
</feature>
<dbReference type="NCBIfam" id="NF008113">
    <property type="entry name" value="PRK10860.1"/>
    <property type="match status" value="1"/>
</dbReference>
<dbReference type="InterPro" id="IPR028883">
    <property type="entry name" value="tRNA_aden_deaminase"/>
</dbReference>
<comment type="caution">
    <text evidence="10">The sequence shown here is derived from an EMBL/GenBank/DDBJ whole genome shotgun (WGS) entry which is preliminary data.</text>
</comment>
<evidence type="ECO:0000259" key="9">
    <source>
        <dbReference type="PROSITE" id="PS51747"/>
    </source>
</evidence>
<comment type="catalytic activity">
    <reaction evidence="7 8">
        <text>adenosine(34) in tRNA + H2O + H(+) = inosine(34) in tRNA + NH4(+)</text>
        <dbReference type="Rhea" id="RHEA:43168"/>
        <dbReference type="Rhea" id="RHEA-COMP:10373"/>
        <dbReference type="Rhea" id="RHEA-COMP:10374"/>
        <dbReference type="ChEBI" id="CHEBI:15377"/>
        <dbReference type="ChEBI" id="CHEBI:15378"/>
        <dbReference type="ChEBI" id="CHEBI:28938"/>
        <dbReference type="ChEBI" id="CHEBI:74411"/>
        <dbReference type="ChEBI" id="CHEBI:82852"/>
        <dbReference type="EC" id="3.5.4.33"/>
    </reaction>
</comment>
<dbReference type="PANTHER" id="PTHR11079">
    <property type="entry name" value="CYTOSINE DEAMINASE FAMILY MEMBER"/>
    <property type="match status" value="1"/>
</dbReference>
<evidence type="ECO:0000256" key="4">
    <source>
        <dbReference type="ARBA" id="ARBA00022723"/>
    </source>
</evidence>
<feature type="binding site" evidence="8">
    <location>
        <position position="91"/>
    </location>
    <ligand>
        <name>Zn(2+)</name>
        <dbReference type="ChEBI" id="CHEBI:29105"/>
        <note>catalytic</note>
    </ligand>
</feature>
<dbReference type="AlphaFoldDB" id="A0A0C2D0F2"/>
<dbReference type="EC" id="3.5.4.33" evidence="8"/>
<accession>A0A0C2D0F2</accession>
<sequence length="176" mass="19215">MADEPTAADLGYMRLALELAAEAGERGDVPVGAVVVRDGRILGVGFNNREQDHDPTGHAEVVAMREACRQAQRWRLDGASLYVTLEPCPMCAGTVVNTRITRLVYGAHDPKAGAVRSLYQLCEDPRLNHRVQVIGGVLGDECAALLKGFFRAARARARRQRAAGNAEPRWHRGDET</sequence>
<dbReference type="PROSITE" id="PS00903">
    <property type="entry name" value="CYT_DCMP_DEAMINASES_1"/>
    <property type="match status" value="1"/>
</dbReference>
<comment type="function">
    <text evidence="8">Catalyzes the deamination of adenosine to inosine at the wobble position 34 of tRNA(Arg2).</text>
</comment>
<dbReference type="Proteomes" id="UP000031599">
    <property type="component" value="Unassembled WGS sequence"/>
</dbReference>
<reference evidence="10 11" key="1">
    <citation type="submission" date="2014-12" db="EMBL/GenBank/DDBJ databases">
        <title>Genome assembly of Enhygromyxa salina DSM 15201.</title>
        <authorList>
            <person name="Sharma G."/>
            <person name="Subramanian S."/>
        </authorList>
    </citation>
    <scope>NUCLEOTIDE SEQUENCE [LARGE SCALE GENOMIC DNA]</scope>
    <source>
        <strain evidence="10 11">DSM 15201</strain>
    </source>
</reference>
<dbReference type="GO" id="GO:0052717">
    <property type="term" value="F:tRNA-specific adenosine-34 deaminase activity"/>
    <property type="evidence" value="ECO:0007669"/>
    <property type="project" value="UniProtKB-UniRule"/>
</dbReference>
<dbReference type="CDD" id="cd01285">
    <property type="entry name" value="nucleoside_deaminase"/>
    <property type="match status" value="1"/>
</dbReference>
<evidence type="ECO:0000256" key="3">
    <source>
        <dbReference type="ARBA" id="ARBA00022694"/>
    </source>
</evidence>
<evidence type="ECO:0000256" key="1">
    <source>
        <dbReference type="ARBA" id="ARBA00010669"/>
    </source>
</evidence>
<dbReference type="Gene3D" id="3.40.140.10">
    <property type="entry name" value="Cytidine Deaminase, domain 2"/>
    <property type="match status" value="1"/>
</dbReference>
<protein>
    <recommendedName>
        <fullName evidence="8">tRNA-specific adenosine deaminase</fullName>
        <ecNumber evidence="8">3.5.4.33</ecNumber>
    </recommendedName>
</protein>
<keyword evidence="6 8" id="KW-0862">Zinc</keyword>
<comment type="cofactor">
    <cofactor evidence="8">
        <name>Zn(2+)</name>
        <dbReference type="ChEBI" id="CHEBI:29105"/>
    </cofactor>
    <text evidence="8">Binds 1 zinc ion per subunit.</text>
</comment>
<organism evidence="10 11">
    <name type="scientific">Enhygromyxa salina</name>
    <dbReference type="NCBI Taxonomy" id="215803"/>
    <lineage>
        <taxon>Bacteria</taxon>
        <taxon>Pseudomonadati</taxon>
        <taxon>Myxococcota</taxon>
        <taxon>Polyangia</taxon>
        <taxon>Nannocystales</taxon>
        <taxon>Nannocystaceae</taxon>
        <taxon>Enhygromyxa</taxon>
    </lineage>
</organism>